<dbReference type="InterPro" id="IPR007084">
    <property type="entry name" value="BRICHOS_dom"/>
</dbReference>
<evidence type="ECO:0000259" key="3">
    <source>
        <dbReference type="PROSITE" id="PS50869"/>
    </source>
</evidence>
<keyword evidence="2" id="KW-1133">Transmembrane helix</keyword>
<protein>
    <recommendedName>
        <fullName evidence="3">BRICHOS domain-containing protein</fullName>
    </recommendedName>
</protein>
<evidence type="ECO:0000256" key="2">
    <source>
        <dbReference type="SAM" id="Phobius"/>
    </source>
</evidence>
<dbReference type="PROSITE" id="PS50869">
    <property type="entry name" value="BRICHOS"/>
    <property type="match status" value="1"/>
</dbReference>
<dbReference type="EMBL" id="JAODUO010001302">
    <property type="protein sequence ID" value="KAK2166822.1"/>
    <property type="molecule type" value="Genomic_DNA"/>
</dbReference>
<sequence>MNVSLGVYGFVVSLVLAAAIAGGAVYISNLKRDLNVCKECRVWIKLAQLSKDAQLIKDENRRWTAGLVLLGILNSLCPKKKVWLKCETHNNVDTTALKTYTNEFNVVYRDAPNDPQTIQLNTLTKTEIFIQNGTVAVFDFRKNIGGFYSAEYNRCFLVGGIDARIKTPDDLKKELDSMTRNEQLYRSTETIDYEVSETAVTDQSFLPEALAPFCKGRPTYWLTPATGDHVKRMKRQVAVMMDEEGRSCTEHAGIEIKIGKIIIRF</sequence>
<proteinExistence type="predicted"/>
<dbReference type="Pfam" id="PF04089">
    <property type="entry name" value="BRICHOS"/>
    <property type="match status" value="1"/>
</dbReference>
<accession>A0AAD9NE01</accession>
<keyword evidence="1" id="KW-1015">Disulfide bond</keyword>
<gene>
    <name evidence="4" type="ORF">NP493_1305g00027</name>
</gene>
<feature type="domain" description="BRICHOS" evidence="3">
    <location>
        <begin position="128"/>
        <end position="222"/>
    </location>
</feature>
<evidence type="ECO:0000313" key="5">
    <source>
        <dbReference type="Proteomes" id="UP001209878"/>
    </source>
</evidence>
<name>A0AAD9NE01_RIDPI</name>
<dbReference type="Gene3D" id="3.30.390.150">
    <property type="match status" value="1"/>
</dbReference>
<keyword evidence="5" id="KW-1185">Reference proteome</keyword>
<keyword evidence="2" id="KW-0472">Membrane</keyword>
<feature type="transmembrane region" description="Helical" evidence="2">
    <location>
        <begin position="6"/>
        <end position="28"/>
    </location>
</feature>
<reference evidence="4" key="1">
    <citation type="journal article" date="2023" name="Mol. Biol. Evol.">
        <title>Third-Generation Sequencing Reveals the Adaptive Role of the Epigenome in Three Deep-Sea Polychaetes.</title>
        <authorList>
            <person name="Perez M."/>
            <person name="Aroh O."/>
            <person name="Sun Y."/>
            <person name="Lan Y."/>
            <person name="Juniper S.K."/>
            <person name="Young C.R."/>
            <person name="Angers B."/>
            <person name="Qian P.Y."/>
        </authorList>
    </citation>
    <scope>NUCLEOTIDE SEQUENCE</scope>
    <source>
        <strain evidence="4">R07B-5</strain>
    </source>
</reference>
<dbReference type="AlphaFoldDB" id="A0AAD9NE01"/>
<dbReference type="Proteomes" id="UP001209878">
    <property type="component" value="Unassembled WGS sequence"/>
</dbReference>
<keyword evidence="2" id="KW-0812">Transmembrane</keyword>
<organism evidence="4 5">
    <name type="scientific">Ridgeia piscesae</name>
    <name type="common">Tubeworm</name>
    <dbReference type="NCBI Taxonomy" id="27915"/>
    <lineage>
        <taxon>Eukaryota</taxon>
        <taxon>Metazoa</taxon>
        <taxon>Spiralia</taxon>
        <taxon>Lophotrochozoa</taxon>
        <taxon>Annelida</taxon>
        <taxon>Polychaeta</taxon>
        <taxon>Sedentaria</taxon>
        <taxon>Canalipalpata</taxon>
        <taxon>Sabellida</taxon>
        <taxon>Siboglinidae</taxon>
        <taxon>Ridgeia</taxon>
    </lineage>
</organism>
<evidence type="ECO:0000256" key="1">
    <source>
        <dbReference type="ARBA" id="ARBA00023157"/>
    </source>
</evidence>
<evidence type="ECO:0000313" key="4">
    <source>
        <dbReference type="EMBL" id="KAK2166822.1"/>
    </source>
</evidence>
<comment type="caution">
    <text evidence="4">The sequence shown here is derived from an EMBL/GenBank/DDBJ whole genome shotgun (WGS) entry which is preliminary data.</text>
</comment>